<dbReference type="PANTHER" id="PTHR43646:SF2">
    <property type="entry name" value="GLYCOSYLTRANSFERASE 2-LIKE DOMAIN-CONTAINING PROTEIN"/>
    <property type="match status" value="1"/>
</dbReference>
<dbReference type="GO" id="GO:0016757">
    <property type="term" value="F:glycosyltransferase activity"/>
    <property type="evidence" value="ECO:0007669"/>
    <property type="project" value="UniProtKB-KW"/>
</dbReference>
<dbReference type="Proteomes" id="UP000198793">
    <property type="component" value="Unassembled WGS sequence"/>
</dbReference>
<organism evidence="8 9">
    <name type="scientific">Aureimonas jatrophae</name>
    <dbReference type="NCBI Taxonomy" id="1166073"/>
    <lineage>
        <taxon>Bacteria</taxon>
        <taxon>Pseudomonadati</taxon>
        <taxon>Pseudomonadota</taxon>
        <taxon>Alphaproteobacteria</taxon>
        <taxon>Hyphomicrobiales</taxon>
        <taxon>Aurantimonadaceae</taxon>
        <taxon>Aureimonas</taxon>
    </lineage>
</organism>
<dbReference type="RefSeq" id="WP_090670111.1">
    <property type="nucleotide sequence ID" value="NZ_FNIT01000002.1"/>
</dbReference>
<evidence type="ECO:0000259" key="7">
    <source>
        <dbReference type="Pfam" id="PF00535"/>
    </source>
</evidence>
<protein>
    <submittedName>
        <fullName evidence="8">Glycosyltransferase like family 2</fullName>
    </submittedName>
</protein>
<evidence type="ECO:0000256" key="5">
    <source>
        <dbReference type="ARBA" id="ARBA00023136"/>
    </source>
</evidence>
<evidence type="ECO:0000256" key="6">
    <source>
        <dbReference type="SAM" id="MobiDB-lite"/>
    </source>
</evidence>
<evidence type="ECO:0000313" key="8">
    <source>
        <dbReference type="EMBL" id="SDN84838.1"/>
    </source>
</evidence>
<evidence type="ECO:0000313" key="9">
    <source>
        <dbReference type="Proteomes" id="UP000198793"/>
    </source>
</evidence>
<comment type="subcellular location">
    <subcellularLocation>
        <location evidence="1">Cell membrane</location>
    </subcellularLocation>
</comment>
<dbReference type="InterPro" id="IPR001173">
    <property type="entry name" value="Glyco_trans_2-like"/>
</dbReference>
<dbReference type="PANTHER" id="PTHR43646">
    <property type="entry name" value="GLYCOSYLTRANSFERASE"/>
    <property type="match status" value="1"/>
</dbReference>
<feature type="domain" description="Glycosyltransferase 2-like" evidence="7">
    <location>
        <begin position="43"/>
        <end position="171"/>
    </location>
</feature>
<dbReference type="GO" id="GO:0005886">
    <property type="term" value="C:plasma membrane"/>
    <property type="evidence" value="ECO:0007669"/>
    <property type="project" value="UniProtKB-SubCell"/>
</dbReference>
<keyword evidence="5" id="KW-0472">Membrane</keyword>
<keyword evidence="4 8" id="KW-0808">Transferase</keyword>
<evidence type="ECO:0000256" key="1">
    <source>
        <dbReference type="ARBA" id="ARBA00004236"/>
    </source>
</evidence>
<gene>
    <name evidence="8" type="ORF">SAMN05192530_102180</name>
</gene>
<accession>A0A1H0ER38</accession>
<proteinExistence type="predicted"/>
<evidence type="ECO:0000256" key="4">
    <source>
        <dbReference type="ARBA" id="ARBA00022679"/>
    </source>
</evidence>
<keyword evidence="2" id="KW-1003">Cell membrane</keyword>
<evidence type="ECO:0000256" key="2">
    <source>
        <dbReference type="ARBA" id="ARBA00022475"/>
    </source>
</evidence>
<dbReference type="STRING" id="1166073.SAMN05192530_102180"/>
<feature type="region of interest" description="Disordered" evidence="6">
    <location>
        <begin position="1"/>
        <end position="20"/>
    </location>
</feature>
<name>A0A1H0ER38_9HYPH</name>
<dbReference type="EMBL" id="FNIT01000002">
    <property type="protein sequence ID" value="SDN84838.1"/>
    <property type="molecule type" value="Genomic_DNA"/>
</dbReference>
<evidence type="ECO:0000256" key="3">
    <source>
        <dbReference type="ARBA" id="ARBA00022676"/>
    </source>
</evidence>
<dbReference type="Gene3D" id="3.90.550.10">
    <property type="entry name" value="Spore Coat Polysaccharide Biosynthesis Protein SpsA, Chain A"/>
    <property type="match status" value="1"/>
</dbReference>
<dbReference type="InterPro" id="IPR029044">
    <property type="entry name" value="Nucleotide-diphossugar_trans"/>
</dbReference>
<dbReference type="OrthoDB" id="114108at2"/>
<sequence length="395" mass="43368">MREAAERGGAPPRFHPDRLGDHPLVAQVSLLRGGDMLRAPMVVAIPAMNEEERLGRTLEALDGELGSGDAVVVAVNNSRDRSADLARRYLATRRRPFLLIDLSWRGANGSAPLARRLALDCAAALSPQAHLLSLDADTLVRPLWRASYAAFFAQGFDLVCGGIGFVPEEAALLPEGDPEAERILRESRAASREAEALIDPDPDNPWPHHGNIGGANFGLRAGAYEHAGGLPDVASGEDRELLRRVRARGLRVRFAGDPLVWTSPRLDGRARGGLSDELARSRRESDPLVDEALEPAEQLELRVRMRRAFREADAAARVLLLHELEMPPGEIEALRDARSGDVWLRAEDASPRLRRPRLRRSELARLHPGLVALRDRLRRTAPEGRGEIRPVGVPT</sequence>
<dbReference type="Pfam" id="PF00535">
    <property type="entry name" value="Glycos_transf_2"/>
    <property type="match status" value="1"/>
</dbReference>
<reference evidence="8 9" key="1">
    <citation type="submission" date="2016-10" db="EMBL/GenBank/DDBJ databases">
        <authorList>
            <person name="de Groot N.N."/>
        </authorList>
    </citation>
    <scope>NUCLEOTIDE SEQUENCE [LARGE SCALE GENOMIC DNA]</scope>
    <source>
        <strain evidence="9">L7-484,KACC 16230,DSM 25025</strain>
    </source>
</reference>
<keyword evidence="3" id="KW-0328">Glycosyltransferase</keyword>
<keyword evidence="9" id="KW-1185">Reference proteome</keyword>
<dbReference type="SUPFAM" id="SSF53448">
    <property type="entry name" value="Nucleotide-diphospho-sugar transferases"/>
    <property type="match status" value="1"/>
</dbReference>
<dbReference type="AlphaFoldDB" id="A0A1H0ER38"/>